<evidence type="ECO:0000256" key="3">
    <source>
        <dbReference type="ARBA" id="ARBA00022475"/>
    </source>
</evidence>
<evidence type="ECO:0000313" key="12">
    <source>
        <dbReference type="Proteomes" id="UP001501288"/>
    </source>
</evidence>
<dbReference type="Gene3D" id="1.10.287.1260">
    <property type="match status" value="1"/>
</dbReference>
<comment type="caution">
    <text evidence="11">The sequence shown here is derived from an EMBL/GenBank/DDBJ whole genome shotgun (WGS) entry which is preliminary data.</text>
</comment>
<dbReference type="InterPro" id="IPR045276">
    <property type="entry name" value="YbiO_bact"/>
</dbReference>
<dbReference type="InterPro" id="IPR011014">
    <property type="entry name" value="MscS_channel_TM-2"/>
</dbReference>
<dbReference type="SUPFAM" id="SSF82861">
    <property type="entry name" value="Mechanosensitive channel protein MscS (YggB), transmembrane region"/>
    <property type="match status" value="1"/>
</dbReference>
<evidence type="ECO:0000256" key="4">
    <source>
        <dbReference type="ARBA" id="ARBA00022692"/>
    </source>
</evidence>
<dbReference type="PANTHER" id="PTHR30460">
    <property type="entry name" value="MODERATE CONDUCTANCE MECHANOSENSITIVE CHANNEL YBIO"/>
    <property type="match status" value="1"/>
</dbReference>
<evidence type="ECO:0000256" key="7">
    <source>
        <dbReference type="SAM" id="Phobius"/>
    </source>
</evidence>
<evidence type="ECO:0000259" key="10">
    <source>
        <dbReference type="Pfam" id="PF21088"/>
    </source>
</evidence>
<protein>
    <submittedName>
        <fullName evidence="11">Mechanosensitive ion channel</fullName>
    </submittedName>
</protein>
<comment type="subcellular location">
    <subcellularLocation>
        <location evidence="1">Cell membrane</location>
        <topology evidence="1">Multi-pass membrane protein</topology>
    </subcellularLocation>
</comment>
<evidence type="ECO:0000256" key="1">
    <source>
        <dbReference type="ARBA" id="ARBA00004651"/>
    </source>
</evidence>
<keyword evidence="3" id="KW-1003">Cell membrane</keyword>
<dbReference type="Pfam" id="PF21082">
    <property type="entry name" value="MS_channel_3rd"/>
    <property type="match status" value="1"/>
</dbReference>
<keyword evidence="5 7" id="KW-1133">Transmembrane helix</keyword>
<dbReference type="EMBL" id="BAAANV010000032">
    <property type="protein sequence ID" value="GAA1539412.1"/>
    <property type="molecule type" value="Genomic_DNA"/>
</dbReference>
<dbReference type="Gene3D" id="2.30.30.60">
    <property type="match status" value="1"/>
</dbReference>
<reference evidence="11 12" key="1">
    <citation type="journal article" date="2019" name="Int. J. Syst. Evol. Microbiol.">
        <title>The Global Catalogue of Microorganisms (GCM) 10K type strain sequencing project: providing services to taxonomists for standard genome sequencing and annotation.</title>
        <authorList>
            <consortium name="The Broad Institute Genomics Platform"/>
            <consortium name="The Broad Institute Genome Sequencing Center for Infectious Disease"/>
            <person name="Wu L."/>
            <person name="Ma J."/>
        </authorList>
    </citation>
    <scope>NUCLEOTIDE SEQUENCE [LARGE SCALE GENOMIC DNA]</scope>
    <source>
        <strain evidence="11 12">JCM 14588</strain>
    </source>
</reference>
<dbReference type="InterPro" id="IPR023408">
    <property type="entry name" value="MscS_beta-dom_sf"/>
</dbReference>
<comment type="similarity">
    <text evidence="2">Belongs to the MscS (TC 1.A.23) family.</text>
</comment>
<dbReference type="SUPFAM" id="SSF82689">
    <property type="entry name" value="Mechanosensitive channel protein MscS (YggB), C-terminal domain"/>
    <property type="match status" value="1"/>
</dbReference>
<evidence type="ECO:0000259" key="9">
    <source>
        <dbReference type="Pfam" id="PF21082"/>
    </source>
</evidence>
<dbReference type="InterPro" id="IPR011066">
    <property type="entry name" value="MscS_channel_C_sf"/>
</dbReference>
<evidence type="ECO:0000259" key="8">
    <source>
        <dbReference type="Pfam" id="PF00924"/>
    </source>
</evidence>
<feature type="transmembrane region" description="Helical" evidence="7">
    <location>
        <begin position="20"/>
        <end position="44"/>
    </location>
</feature>
<feature type="transmembrane region" description="Helical" evidence="7">
    <location>
        <begin position="98"/>
        <end position="121"/>
    </location>
</feature>
<dbReference type="SUPFAM" id="SSF50182">
    <property type="entry name" value="Sm-like ribonucleoproteins"/>
    <property type="match status" value="1"/>
</dbReference>
<dbReference type="InterPro" id="IPR049278">
    <property type="entry name" value="MS_channel_C"/>
</dbReference>
<evidence type="ECO:0000256" key="5">
    <source>
        <dbReference type="ARBA" id="ARBA00022989"/>
    </source>
</evidence>
<dbReference type="InterPro" id="IPR006685">
    <property type="entry name" value="MscS_channel_2nd"/>
</dbReference>
<dbReference type="Gene3D" id="3.30.70.100">
    <property type="match status" value="1"/>
</dbReference>
<accession>A0ABN2BGD5</accession>
<dbReference type="Proteomes" id="UP001501288">
    <property type="component" value="Unassembled WGS sequence"/>
</dbReference>
<dbReference type="PANTHER" id="PTHR30460:SF0">
    <property type="entry name" value="MODERATE CONDUCTANCE MECHANOSENSITIVE CHANNEL YBIO"/>
    <property type="match status" value="1"/>
</dbReference>
<feature type="domain" description="Mechanosensitive ion channel MscS" evidence="8">
    <location>
        <begin position="145"/>
        <end position="207"/>
    </location>
</feature>
<evidence type="ECO:0000256" key="2">
    <source>
        <dbReference type="ARBA" id="ARBA00008017"/>
    </source>
</evidence>
<feature type="domain" description="Mechanosensitive ion channel transmembrane helices 2/3" evidence="10">
    <location>
        <begin position="103"/>
        <end position="143"/>
    </location>
</feature>
<dbReference type="InterPro" id="IPR049142">
    <property type="entry name" value="MS_channel_1st"/>
</dbReference>
<name>A0ABN2BGD5_9MICO</name>
<feature type="transmembrane region" description="Helical" evidence="7">
    <location>
        <begin position="127"/>
        <end position="146"/>
    </location>
</feature>
<evidence type="ECO:0000313" key="11">
    <source>
        <dbReference type="EMBL" id="GAA1539412.1"/>
    </source>
</evidence>
<dbReference type="Pfam" id="PF21088">
    <property type="entry name" value="MS_channel_1st"/>
    <property type="match status" value="1"/>
</dbReference>
<keyword evidence="6 7" id="KW-0472">Membrane</keyword>
<proteinExistence type="inferred from homology"/>
<sequence>MAGMAAPSFVPHAASLPEGWEWLVGTPLQIVVVVLGALAVRWILHRAITRAVHAMETRGTTPEVVGKEGALSPARARLRAAAGLDDERRRQRAATMGSLLRSVTTVVVLAVATLTVAAQLGIQLGPLMASAGVAGVAVGFGAQSLVKDYLSGIFMIFEDQYGVGDVIDTGEAVGTVEEVTLRITRLRDANGVVWYVRNGEIIRVANRSQGWSTSLVDVPVSYDADIRKVTSVLDEVVDALWQDETWGAKLIERPDVAGVESVGGGAITFRVIAKTAPNENFGVTRELRRRAVIALENAGVKAPPVVPGYGNVNPNLPPVK</sequence>
<feature type="domain" description="Mechanosensitive ion channel MscS C-terminal" evidence="9">
    <location>
        <begin position="216"/>
        <end position="301"/>
    </location>
</feature>
<keyword evidence="4 7" id="KW-0812">Transmembrane</keyword>
<dbReference type="Pfam" id="PF00924">
    <property type="entry name" value="MS_channel_2nd"/>
    <property type="match status" value="1"/>
</dbReference>
<dbReference type="InterPro" id="IPR010920">
    <property type="entry name" value="LSM_dom_sf"/>
</dbReference>
<gene>
    <name evidence="11" type="ORF">GCM10009762_11350</name>
</gene>
<keyword evidence="12" id="KW-1185">Reference proteome</keyword>
<evidence type="ECO:0000256" key="6">
    <source>
        <dbReference type="ARBA" id="ARBA00023136"/>
    </source>
</evidence>
<organism evidence="11 12">
    <name type="scientific">Dermacoccus barathri</name>
    <dbReference type="NCBI Taxonomy" id="322601"/>
    <lineage>
        <taxon>Bacteria</taxon>
        <taxon>Bacillati</taxon>
        <taxon>Actinomycetota</taxon>
        <taxon>Actinomycetes</taxon>
        <taxon>Micrococcales</taxon>
        <taxon>Dermacoccaceae</taxon>
        <taxon>Dermacoccus</taxon>
    </lineage>
</organism>